<evidence type="ECO:0000313" key="5">
    <source>
        <dbReference type="Proteomes" id="UP000255326"/>
    </source>
</evidence>
<dbReference type="RefSeq" id="WP_114744766.1">
    <property type="nucleotide sequence ID" value="NZ_QQAY01000002.1"/>
</dbReference>
<organism evidence="4 5">
    <name type="scientific">Falsibacillus pallidus</name>
    <dbReference type="NCBI Taxonomy" id="493781"/>
    <lineage>
        <taxon>Bacteria</taxon>
        <taxon>Bacillati</taxon>
        <taxon>Bacillota</taxon>
        <taxon>Bacilli</taxon>
        <taxon>Bacillales</taxon>
        <taxon>Bacillaceae</taxon>
        <taxon>Falsibacillus</taxon>
    </lineage>
</organism>
<dbReference type="InterPro" id="IPR009430">
    <property type="entry name" value="GvpL/GvpF"/>
</dbReference>
<dbReference type="GO" id="GO:0031411">
    <property type="term" value="C:gas vesicle"/>
    <property type="evidence" value="ECO:0007669"/>
    <property type="project" value="UniProtKB-SubCell"/>
</dbReference>
<accession>A0A370GTV4</accession>
<evidence type="ECO:0000256" key="2">
    <source>
        <dbReference type="ARBA" id="ARBA00035108"/>
    </source>
</evidence>
<dbReference type="PANTHER" id="PTHR36852">
    <property type="entry name" value="PROTEIN GVPL 2"/>
    <property type="match status" value="1"/>
</dbReference>
<evidence type="ECO:0000256" key="1">
    <source>
        <dbReference type="ARBA" id="ARBA00022987"/>
    </source>
</evidence>
<evidence type="ECO:0000256" key="3">
    <source>
        <dbReference type="ARBA" id="ARBA00035643"/>
    </source>
</evidence>
<dbReference type="GO" id="GO:0031412">
    <property type="term" value="P:gas vesicle organization"/>
    <property type="evidence" value="ECO:0007669"/>
    <property type="project" value="InterPro"/>
</dbReference>
<comment type="subcellular location">
    <subcellularLocation>
        <location evidence="2">Gas vesicle</location>
    </subcellularLocation>
</comment>
<protein>
    <submittedName>
        <fullName evidence="4">Gas vesicle protein GvpL/GvpF</fullName>
    </submittedName>
</protein>
<dbReference type="EMBL" id="QQAY01000002">
    <property type="protein sequence ID" value="RDI45974.1"/>
    <property type="molecule type" value="Genomic_DNA"/>
</dbReference>
<gene>
    <name evidence="4" type="ORF">DFR59_102612</name>
</gene>
<keyword evidence="1" id="KW-0304">Gas vesicle</keyword>
<evidence type="ECO:0000313" key="4">
    <source>
        <dbReference type="EMBL" id="RDI45974.1"/>
    </source>
</evidence>
<dbReference type="PANTHER" id="PTHR36852:SF1">
    <property type="entry name" value="PROTEIN GVPL 2"/>
    <property type="match status" value="1"/>
</dbReference>
<dbReference type="OrthoDB" id="144737at2"/>
<dbReference type="AlphaFoldDB" id="A0A370GTV4"/>
<comment type="similarity">
    <text evidence="3">Belongs to the gas vesicle GvpF/GvpL family.</text>
</comment>
<comment type="caution">
    <text evidence="4">The sequence shown here is derived from an EMBL/GenBank/DDBJ whole genome shotgun (WGS) entry which is preliminary data.</text>
</comment>
<dbReference type="Proteomes" id="UP000255326">
    <property type="component" value="Unassembled WGS sequence"/>
</dbReference>
<proteinExistence type="inferred from homology"/>
<name>A0A370GTV4_9BACI</name>
<reference evidence="4 5" key="1">
    <citation type="submission" date="2018-07" db="EMBL/GenBank/DDBJ databases">
        <title>Genomic Encyclopedia of Type Strains, Phase IV (KMG-IV): sequencing the most valuable type-strain genomes for metagenomic binning, comparative biology and taxonomic classification.</title>
        <authorList>
            <person name="Goeker M."/>
        </authorList>
    </citation>
    <scope>NUCLEOTIDE SEQUENCE [LARGE SCALE GENOMIC DNA]</scope>
    <source>
        <strain evidence="4 5">DSM 25281</strain>
    </source>
</reference>
<keyword evidence="5" id="KW-1185">Reference proteome</keyword>
<dbReference type="Pfam" id="PF06386">
    <property type="entry name" value="GvpL_GvpF"/>
    <property type="match status" value="1"/>
</dbReference>
<sequence>MSSQQEEKGIYIFGAFQTEEETPIGKIEIEGVERDIFVIKYKDAGIAACEAPMKIYHPNRKNLMMHQQAVSMIMEEKEAVIPISFGNVFHSKKDVQALMEKLYPQFEKLFPEIRGKVELGLKVIGKKEWLESIVKENTKISEISASVNGKSKAAGYYDRIKLGGAAQEVFSSLQQRMKEDLFLPLSEKADASKVNDPTGEKMLLNASFLVDKENEGKFDQLVNDLHEKWKGKLDFQYSGPWPAYNFVNIRLKVEEAG</sequence>